<dbReference type="SFLD" id="SFLDS00005">
    <property type="entry name" value="Isoprenoid_Synthase_Type_I"/>
    <property type="match status" value="1"/>
</dbReference>
<evidence type="ECO:0000256" key="4">
    <source>
        <dbReference type="ARBA" id="ARBA00022723"/>
    </source>
</evidence>
<dbReference type="Proteomes" id="UP001302486">
    <property type="component" value="Chromosome"/>
</dbReference>
<dbReference type="InterPro" id="IPR000092">
    <property type="entry name" value="Polyprenyl_synt"/>
</dbReference>
<evidence type="ECO:0000256" key="2">
    <source>
        <dbReference type="ARBA" id="ARBA00006706"/>
    </source>
</evidence>
<protein>
    <submittedName>
        <fullName evidence="7">Polyprenyl synthetase family protein</fullName>
    </submittedName>
</protein>
<name>A0AA97HPE6_9FLAO</name>
<reference evidence="8" key="1">
    <citation type="submission" date="2024-06" db="EMBL/GenBank/DDBJ databases">
        <title>Hwangdonia haimaensis gen. nov., sp. nov., a member of the family Flavobacteriaceae isolated from the haima cold seep.</title>
        <authorList>
            <person name="Li J."/>
        </authorList>
    </citation>
    <scope>NUCLEOTIDE SEQUENCE [LARGE SCALE GENOMIC DNA]</scope>
    <source>
        <strain evidence="8">SCSIO 19198</strain>
    </source>
</reference>
<evidence type="ECO:0000313" key="7">
    <source>
        <dbReference type="EMBL" id="WOD42557.1"/>
    </source>
</evidence>
<dbReference type="SFLD" id="SFLDG01017">
    <property type="entry name" value="Polyprenyl_Transferase_Like"/>
    <property type="match status" value="1"/>
</dbReference>
<keyword evidence="4" id="KW-0479">Metal-binding</keyword>
<organism evidence="7 8">
    <name type="scientific">Hwangdonia lutea</name>
    <dbReference type="NCBI Taxonomy" id="3075823"/>
    <lineage>
        <taxon>Bacteria</taxon>
        <taxon>Pseudomonadati</taxon>
        <taxon>Bacteroidota</taxon>
        <taxon>Flavobacteriia</taxon>
        <taxon>Flavobacteriales</taxon>
        <taxon>Flavobacteriaceae</taxon>
        <taxon>Hwangdonia</taxon>
    </lineage>
</organism>
<evidence type="ECO:0000256" key="3">
    <source>
        <dbReference type="ARBA" id="ARBA00022679"/>
    </source>
</evidence>
<evidence type="ECO:0000256" key="6">
    <source>
        <dbReference type="RuleBase" id="RU004466"/>
    </source>
</evidence>
<dbReference type="InterPro" id="IPR033749">
    <property type="entry name" value="Polyprenyl_synt_CS"/>
</dbReference>
<sequence>MDVPQMKSKLKYYGAETLRGIHAFVPEKEPKHYLYDLILDYPNRGGKGFRPGLCIASCKAHGGKLHQAKFTAVTLEMLHNAFLIHDDVEDESAFRRNKPTMHNAHSRAIAINVGDMMNALSLYPLWRNKELLGDKLTQRIFLEVYHLITESAEGQALELGWRQDNQCHLTEKDYLRMILKKTCWYTCIQPIRMGALIGSNGVINPDSFNRLGYFMGAAFQIQDDILNLIGEESAYGKEIGGDIIEGKRTLMLIDLLSKCSSAEHHFIKDYLGTPMLGRDMADAKKILELMHHYKSIDHAKQTSQYLAGAALKEFYTHFSHLKDSEDKAFIETIIMYMINRDY</sequence>
<dbReference type="SUPFAM" id="SSF48576">
    <property type="entry name" value="Terpenoid synthases"/>
    <property type="match status" value="1"/>
</dbReference>
<dbReference type="Pfam" id="PF00348">
    <property type="entry name" value="polyprenyl_synt"/>
    <property type="match status" value="1"/>
</dbReference>
<dbReference type="PANTHER" id="PTHR12001">
    <property type="entry name" value="GERANYLGERANYL PYROPHOSPHATE SYNTHASE"/>
    <property type="match status" value="1"/>
</dbReference>
<dbReference type="GO" id="GO:0046872">
    <property type="term" value="F:metal ion binding"/>
    <property type="evidence" value="ECO:0007669"/>
    <property type="project" value="UniProtKB-KW"/>
</dbReference>
<dbReference type="KEGG" id="hws:RNZ46_11215"/>
<dbReference type="InterPro" id="IPR008949">
    <property type="entry name" value="Isoprenoid_synthase_dom_sf"/>
</dbReference>
<dbReference type="PANTHER" id="PTHR12001:SF85">
    <property type="entry name" value="SHORT CHAIN ISOPRENYL DIPHOSPHATE SYNTHASE"/>
    <property type="match status" value="1"/>
</dbReference>
<keyword evidence="3 6" id="KW-0808">Transferase</keyword>
<evidence type="ECO:0000256" key="1">
    <source>
        <dbReference type="ARBA" id="ARBA00001946"/>
    </source>
</evidence>
<proteinExistence type="inferred from homology"/>
<dbReference type="PROSITE" id="PS00444">
    <property type="entry name" value="POLYPRENYL_SYNTHASE_2"/>
    <property type="match status" value="1"/>
</dbReference>
<dbReference type="EMBL" id="CP136521">
    <property type="protein sequence ID" value="WOD42557.1"/>
    <property type="molecule type" value="Genomic_DNA"/>
</dbReference>
<evidence type="ECO:0000256" key="5">
    <source>
        <dbReference type="ARBA" id="ARBA00022842"/>
    </source>
</evidence>
<dbReference type="AlphaFoldDB" id="A0AA97HPE6"/>
<keyword evidence="8" id="KW-1185">Reference proteome</keyword>
<accession>A0AA97HPE6</accession>
<comment type="similarity">
    <text evidence="2 6">Belongs to the FPP/GGPP synthase family.</text>
</comment>
<gene>
    <name evidence="7" type="ORF">RNZ46_11215</name>
</gene>
<dbReference type="GO" id="GO:0004659">
    <property type="term" value="F:prenyltransferase activity"/>
    <property type="evidence" value="ECO:0007669"/>
    <property type="project" value="InterPro"/>
</dbReference>
<dbReference type="Gene3D" id="1.10.600.10">
    <property type="entry name" value="Farnesyl Diphosphate Synthase"/>
    <property type="match status" value="1"/>
</dbReference>
<dbReference type="GO" id="GO:0008299">
    <property type="term" value="P:isoprenoid biosynthetic process"/>
    <property type="evidence" value="ECO:0007669"/>
    <property type="project" value="InterPro"/>
</dbReference>
<dbReference type="RefSeq" id="WP_316982286.1">
    <property type="nucleotide sequence ID" value="NZ_CP136521.1"/>
</dbReference>
<dbReference type="CDD" id="cd00685">
    <property type="entry name" value="Trans_IPPS_HT"/>
    <property type="match status" value="1"/>
</dbReference>
<comment type="cofactor">
    <cofactor evidence="1">
        <name>Mg(2+)</name>
        <dbReference type="ChEBI" id="CHEBI:18420"/>
    </cofactor>
</comment>
<evidence type="ECO:0000313" key="8">
    <source>
        <dbReference type="Proteomes" id="UP001302486"/>
    </source>
</evidence>
<keyword evidence="5" id="KW-0460">Magnesium</keyword>